<reference evidence="3" key="1">
    <citation type="journal article" date="2019" name="Int. J. Syst. Evol. Microbiol.">
        <title>The Global Catalogue of Microorganisms (GCM) 10K type strain sequencing project: providing services to taxonomists for standard genome sequencing and annotation.</title>
        <authorList>
            <consortium name="The Broad Institute Genomics Platform"/>
            <consortium name="The Broad Institute Genome Sequencing Center for Infectious Disease"/>
            <person name="Wu L."/>
            <person name="Ma J."/>
        </authorList>
    </citation>
    <scope>NUCLEOTIDE SEQUENCE [LARGE SCALE GENOMIC DNA]</scope>
    <source>
        <strain evidence="3">CCUG 54950</strain>
    </source>
</reference>
<name>A0ABW4RCC9_9BACL</name>
<dbReference type="Proteomes" id="UP001597233">
    <property type="component" value="Unassembled WGS sequence"/>
</dbReference>
<accession>A0ABW4RCC9</accession>
<dbReference type="Gene3D" id="1.10.357.10">
    <property type="entry name" value="Tetracycline Repressor, domain 2"/>
    <property type="match status" value="1"/>
</dbReference>
<dbReference type="EMBL" id="JBHUEH010000001">
    <property type="protein sequence ID" value="MFD1883911.1"/>
    <property type="molecule type" value="Genomic_DNA"/>
</dbReference>
<protein>
    <submittedName>
        <fullName evidence="2">TetR-like C-terminal domain-containing protein</fullName>
    </submittedName>
</protein>
<evidence type="ECO:0000313" key="2">
    <source>
        <dbReference type="EMBL" id="MFD1883911.1"/>
    </source>
</evidence>
<feature type="domain" description="Transcriptional regulator TetR C-terminal Firmicutes type" evidence="1">
    <location>
        <begin position="26"/>
        <end position="69"/>
    </location>
</feature>
<evidence type="ECO:0000313" key="3">
    <source>
        <dbReference type="Proteomes" id="UP001597233"/>
    </source>
</evidence>
<organism evidence="2 3">
    <name type="scientific">Paenibacillus wenxiniae</name>
    <dbReference type="NCBI Taxonomy" id="1636843"/>
    <lineage>
        <taxon>Bacteria</taxon>
        <taxon>Bacillati</taxon>
        <taxon>Bacillota</taxon>
        <taxon>Bacilli</taxon>
        <taxon>Bacillales</taxon>
        <taxon>Paenibacillaceae</taxon>
        <taxon>Paenibacillus</taxon>
    </lineage>
</organism>
<keyword evidence="3" id="KW-1185">Reference proteome</keyword>
<dbReference type="Pfam" id="PF14278">
    <property type="entry name" value="TetR_C_8"/>
    <property type="match status" value="1"/>
</dbReference>
<dbReference type="RefSeq" id="WP_347327400.1">
    <property type="nucleotide sequence ID" value="NZ_JBCGUH010000028.1"/>
</dbReference>
<evidence type="ECO:0000259" key="1">
    <source>
        <dbReference type="Pfam" id="PF14278"/>
    </source>
</evidence>
<comment type="caution">
    <text evidence="2">The sequence shown here is derived from an EMBL/GenBank/DDBJ whole genome shotgun (WGS) entry which is preliminary data.</text>
</comment>
<sequence length="72" mass="8170">MPCRFIRCRPYEAICTICKGDNPGLGKEEDVVYVSFYGSAIVGVVEWWFQSEQSPSPQDMARRVGALLERNL</sequence>
<dbReference type="InterPro" id="IPR039532">
    <property type="entry name" value="TetR_C_Firmicutes"/>
</dbReference>
<proteinExistence type="predicted"/>
<gene>
    <name evidence="2" type="ORF">ACFSC9_00050</name>
</gene>